<sequence length="127" mass="14845">MILYNEILLWDYEEVIYKTVSNNLFGMFSTKRGEIVEPSFLHIFPFEGSQAVIIDQNEEYWMTDFNGIIDPLDDESEALYKSFIIKNSRCNCCNDVELQKRCEMCNGRGQIENKYGSRQLAKYLGLT</sequence>
<dbReference type="OrthoDB" id="854917at2"/>
<dbReference type="EMBL" id="VRTY01000104">
    <property type="protein sequence ID" value="TXK30868.1"/>
    <property type="molecule type" value="Genomic_DNA"/>
</dbReference>
<accession>A0A5C8J3G2</accession>
<evidence type="ECO:0000313" key="1">
    <source>
        <dbReference type="EMBL" id="TXK30868.1"/>
    </source>
</evidence>
<keyword evidence="2" id="KW-1185">Reference proteome</keyword>
<dbReference type="AlphaFoldDB" id="A0A5C8J3G2"/>
<protein>
    <submittedName>
        <fullName evidence="1">Uncharacterized protein</fullName>
    </submittedName>
</protein>
<proteinExistence type="predicted"/>
<organism evidence="1 2">
    <name type="scientific">Pontibacter qinzhouensis</name>
    <dbReference type="NCBI Taxonomy" id="2603253"/>
    <lineage>
        <taxon>Bacteria</taxon>
        <taxon>Pseudomonadati</taxon>
        <taxon>Bacteroidota</taxon>
        <taxon>Cytophagia</taxon>
        <taxon>Cytophagales</taxon>
        <taxon>Hymenobacteraceae</taxon>
        <taxon>Pontibacter</taxon>
    </lineage>
</organism>
<dbReference type="RefSeq" id="WP_147923591.1">
    <property type="nucleotide sequence ID" value="NZ_VRTY01000104.1"/>
</dbReference>
<comment type="caution">
    <text evidence="1">The sequence shown here is derived from an EMBL/GenBank/DDBJ whole genome shotgun (WGS) entry which is preliminary data.</text>
</comment>
<name>A0A5C8J3G2_9BACT</name>
<gene>
    <name evidence="1" type="ORF">FVR03_20215</name>
</gene>
<evidence type="ECO:0000313" key="2">
    <source>
        <dbReference type="Proteomes" id="UP000321926"/>
    </source>
</evidence>
<reference evidence="1 2" key="1">
    <citation type="submission" date="2019-08" db="EMBL/GenBank/DDBJ databases">
        <authorList>
            <person name="Shi S."/>
        </authorList>
    </citation>
    <scope>NUCLEOTIDE SEQUENCE [LARGE SCALE GENOMIC DNA]</scope>
    <source>
        <strain evidence="1 2">GY10130</strain>
    </source>
</reference>
<dbReference type="Proteomes" id="UP000321926">
    <property type="component" value="Unassembled WGS sequence"/>
</dbReference>